<organism evidence="3 4">
    <name type="scientific">Roseivirga misakiensis</name>
    <dbReference type="NCBI Taxonomy" id="1563681"/>
    <lineage>
        <taxon>Bacteria</taxon>
        <taxon>Pseudomonadati</taxon>
        <taxon>Bacteroidota</taxon>
        <taxon>Cytophagia</taxon>
        <taxon>Cytophagales</taxon>
        <taxon>Roseivirgaceae</taxon>
        <taxon>Roseivirga</taxon>
    </lineage>
</organism>
<dbReference type="EMBL" id="MDGQ01000005">
    <property type="protein sequence ID" value="OEJ99683.1"/>
    <property type="molecule type" value="Genomic_DNA"/>
</dbReference>
<evidence type="ECO:0000256" key="1">
    <source>
        <dbReference type="SAM" id="SignalP"/>
    </source>
</evidence>
<gene>
    <name evidence="3" type="ORF">BFP71_08930</name>
</gene>
<keyword evidence="4" id="KW-1185">Reference proteome</keyword>
<accession>A0A1E5SKR1</accession>
<protein>
    <recommendedName>
        <fullName evidence="2">Lipocalin-like domain-containing protein</fullName>
    </recommendedName>
</protein>
<proteinExistence type="predicted"/>
<evidence type="ECO:0000313" key="4">
    <source>
        <dbReference type="Proteomes" id="UP000095552"/>
    </source>
</evidence>
<dbReference type="PROSITE" id="PS51257">
    <property type="entry name" value="PROKAR_LIPOPROTEIN"/>
    <property type="match status" value="1"/>
</dbReference>
<feature type="signal peptide" evidence="1">
    <location>
        <begin position="1"/>
        <end position="21"/>
    </location>
</feature>
<dbReference type="Pfam" id="PF13648">
    <property type="entry name" value="Lipocalin_4"/>
    <property type="match status" value="1"/>
</dbReference>
<feature type="domain" description="Lipocalin-like" evidence="2">
    <location>
        <begin position="49"/>
        <end position="122"/>
    </location>
</feature>
<sequence>MNRIKYYLFSLLIVASLGVMSCGGGDDDGPSLTPEEQRLVDLVGTTGSTWEASSITFDGAPAEGFDAFSFTLRGTTTSKTYTSIDGDPLFQASGTWDFNGDNLNELIFDGNTNNVFVLSNLNTVATPNTLRLSVDFTTPGGGVAFGTDGLYVLNLVEAQ</sequence>
<dbReference type="OrthoDB" id="838038at2"/>
<dbReference type="RefSeq" id="WP_069835145.1">
    <property type="nucleotide sequence ID" value="NZ_MDGQ01000005.1"/>
</dbReference>
<evidence type="ECO:0000313" key="3">
    <source>
        <dbReference type="EMBL" id="OEJ99683.1"/>
    </source>
</evidence>
<dbReference type="STRING" id="1563681.BFP71_08930"/>
<reference evidence="3 4" key="1">
    <citation type="submission" date="2016-08" db="EMBL/GenBank/DDBJ databases">
        <title>Draft genome of Fabibacter sp. strain SK-8.</title>
        <authorList>
            <person name="Wong S.-K."/>
            <person name="Hamasaki K."/>
            <person name="Yoshizawa S."/>
        </authorList>
    </citation>
    <scope>NUCLEOTIDE SEQUENCE [LARGE SCALE GENOMIC DNA]</scope>
    <source>
        <strain evidence="3 4">SK-8</strain>
    </source>
</reference>
<dbReference type="InterPro" id="IPR024311">
    <property type="entry name" value="Lipocalin-like"/>
</dbReference>
<keyword evidence="1" id="KW-0732">Signal</keyword>
<dbReference type="Proteomes" id="UP000095552">
    <property type="component" value="Unassembled WGS sequence"/>
</dbReference>
<dbReference type="AlphaFoldDB" id="A0A1E5SKR1"/>
<name>A0A1E5SKR1_9BACT</name>
<feature type="chain" id="PRO_5009185101" description="Lipocalin-like domain-containing protein" evidence="1">
    <location>
        <begin position="22"/>
        <end position="159"/>
    </location>
</feature>
<evidence type="ECO:0000259" key="2">
    <source>
        <dbReference type="Pfam" id="PF13648"/>
    </source>
</evidence>
<comment type="caution">
    <text evidence="3">The sequence shown here is derived from an EMBL/GenBank/DDBJ whole genome shotgun (WGS) entry which is preliminary data.</text>
</comment>